<dbReference type="PROSITE" id="PS00455">
    <property type="entry name" value="AMP_BINDING"/>
    <property type="match status" value="1"/>
</dbReference>
<dbReference type="InterPro" id="IPR045851">
    <property type="entry name" value="AMP-bd_C_sf"/>
</dbReference>
<dbReference type="RefSeq" id="XP_022516202.1">
    <property type="nucleotide sequence ID" value="XM_022651689.1"/>
</dbReference>
<dbReference type="Pfam" id="PF13193">
    <property type="entry name" value="AMP-binding_C"/>
    <property type="match status" value="1"/>
</dbReference>
<protein>
    <submittedName>
        <fullName evidence="3">Uncharacterized protein</fullName>
    </submittedName>
</protein>
<proteinExistence type="predicted"/>
<reference evidence="3 4" key="1">
    <citation type="submission" date="2016-03" db="EMBL/GenBank/DDBJ databases">
        <title>Draft genome sequence of the Fonsecaea monophora CBS 269.37.</title>
        <authorList>
            <person name="Bombassaro A."/>
            <person name="Vinicius W.A."/>
            <person name="De Hoog S."/>
            <person name="Sun J."/>
            <person name="Souza E.M."/>
            <person name="Raittz R.T."/>
            <person name="Costa F."/>
            <person name="Leao A.C."/>
            <person name="Tadra-Sfeir M.Z."/>
            <person name="Baura V."/>
            <person name="Balsanelli E."/>
            <person name="Pedrosa F.O."/>
            <person name="Moreno L.F."/>
            <person name="Steffens M.B."/>
            <person name="Xi L."/>
            <person name="Bocca A.L."/>
            <person name="Felipe M.S."/>
            <person name="Teixeira M."/>
            <person name="Telles Filho F.Q."/>
            <person name="Azevedo C.M."/>
            <person name="Gomes R."/>
            <person name="Vicente V.A."/>
        </authorList>
    </citation>
    <scope>NUCLEOTIDE SEQUENCE [LARGE SCALE GENOMIC DNA]</scope>
    <source>
        <strain evidence="3 4">CBS 269.37</strain>
    </source>
</reference>
<dbReference type="AlphaFoldDB" id="A0A177FKX8"/>
<dbReference type="InterPro" id="IPR000873">
    <property type="entry name" value="AMP-dep_synth/lig_dom"/>
</dbReference>
<dbReference type="InterPro" id="IPR025110">
    <property type="entry name" value="AMP-bd_C"/>
</dbReference>
<dbReference type="SUPFAM" id="SSF56801">
    <property type="entry name" value="Acetyl-CoA synthetase-like"/>
    <property type="match status" value="1"/>
</dbReference>
<dbReference type="GO" id="GO:0016405">
    <property type="term" value="F:CoA-ligase activity"/>
    <property type="evidence" value="ECO:0007669"/>
    <property type="project" value="TreeGrafter"/>
</dbReference>
<name>A0A177FKX8_9EURO</name>
<evidence type="ECO:0000259" key="2">
    <source>
        <dbReference type="Pfam" id="PF13193"/>
    </source>
</evidence>
<keyword evidence="4" id="KW-1185">Reference proteome</keyword>
<feature type="domain" description="AMP-dependent synthetase/ligase" evidence="1">
    <location>
        <begin position="37"/>
        <end position="421"/>
    </location>
</feature>
<dbReference type="InterPro" id="IPR020845">
    <property type="entry name" value="AMP-binding_CS"/>
</dbReference>
<dbReference type="PANTHER" id="PTHR24096:SF422">
    <property type="entry name" value="BCDNA.GH02901"/>
    <property type="match status" value="1"/>
</dbReference>
<evidence type="ECO:0000259" key="1">
    <source>
        <dbReference type="Pfam" id="PF00501"/>
    </source>
</evidence>
<accession>A0A177FKX8</accession>
<dbReference type="EMBL" id="LVKK01000006">
    <property type="protein sequence ID" value="OAG44250.1"/>
    <property type="molecule type" value="Genomic_DNA"/>
</dbReference>
<sequence length="576" mass="62593">MVVFRSPSWVPGLPFEIPDSIPISDFILDPRYGRRNEQMSHPAFTCGVTGETYTVNETRKRVECLAMGLSKTLGSHPNTGCQVDKVAVIYASNSVDYIPLTWAIHRLSGIVSTASAAATAEELAYQLRDSGASVLFASCGLLETAVTAAETVGLPLNRVLLVENDLDQVSAGLKMTQNKFLTTKCLMGVGATMDQMDDLNWKKGEAREKIAFLCYSSGTSGLPKGVMISHYNVMANVLQLAVFERTQRTGETEVCLGLLPQSHVYGLIVICHAAVYRGDGVVVLPKYDFKQLLASIECYSISVLFLVPTILTQIAKSPSEVAKYNLSSVTTIMVGAAPSGREILETLSIVFPGSVIRQGYGLTEAATVVSSTPRHDVWLGSSGSLLPGIECKIIDDDGKEVGYDQSGELLVRSPSVALGYWNNARATAETFQGGWLRTGDVALFRRSPQGHDHVFIIDRLKELIKVKGMQVAPSELEALLLSHPAVAEVAVIPLPDERSGEVPRAVVVKSSSSDVSNMDNHQLADELQQLVSKEKSRYKWLTGGVVFVTALPKNGTGKLLRRVLRDRYRVKMATKL</sequence>
<dbReference type="InterPro" id="IPR042099">
    <property type="entry name" value="ANL_N_sf"/>
</dbReference>
<dbReference type="GeneID" id="34596885"/>
<dbReference type="Proteomes" id="UP000077002">
    <property type="component" value="Unassembled WGS sequence"/>
</dbReference>
<dbReference type="Gene3D" id="3.30.300.30">
    <property type="match status" value="1"/>
</dbReference>
<dbReference type="Gene3D" id="3.40.50.12780">
    <property type="entry name" value="N-terminal domain of ligase-like"/>
    <property type="match status" value="1"/>
</dbReference>
<feature type="domain" description="AMP-binding enzyme C-terminal" evidence="2">
    <location>
        <begin position="475"/>
        <end position="558"/>
    </location>
</feature>
<organism evidence="3 4">
    <name type="scientific">Fonsecaea monophora</name>
    <dbReference type="NCBI Taxonomy" id="254056"/>
    <lineage>
        <taxon>Eukaryota</taxon>
        <taxon>Fungi</taxon>
        <taxon>Dikarya</taxon>
        <taxon>Ascomycota</taxon>
        <taxon>Pezizomycotina</taxon>
        <taxon>Eurotiomycetes</taxon>
        <taxon>Chaetothyriomycetidae</taxon>
        <taxon>Chaetothyriales</taxon>
        <taxon>Herpotrichiellaceae</taxon>
        <taxon>Fonsecaea</taxon>
    </lineage>
</organism>
<dbReference type="Pfam" id="PF00501">
    <property type="entry name" value="AMP-binding"/>
    <property type="match status" value="1"/>
</dbReference>
<comment type="caution">
    <text evidence="3">The sequence shown here is derived from an EMBL/GenBank/DDBJ whole genome shotgun (WGS) entry which is preliminary data.</text>
</comment>
<dbReference type="OrthoDB" id="6509636at2759"/>
<gene>
    <name evidence="3" type="ORF">AYO21_01707</name>
</gene>
<evidence type="ECO:0000313" key="4">
    <source>
        <dbReference type="Proteomes" id="UP000077002"/>
    </source>
</evidence>
<dbReference type="PANTHER" id="PTHR24096">
    <property type="entry name" value="LONG-CHAIN-FATTY-ACID--COA LIGASE"/>
    <property type="match status" value="1"/>
</dbReference>
<evidence type="ECO:0000313" key="3">
    <source>
        <dbReference type="EMBL" id="OAG44250.1"/>
    </source>
</evidence>